<feature type="region of interest" description="Disordered" evidence="4">
    <location>
        <begin position="60"/>
        <end position="229"/>
    </location>
</feature>
<feature type="region of interest" description="Disordered" evidence="4">
    <location>
        <begin position="656"/>
        <end position="723"/>
    </location>
</feature>
<feature type="domain" description="RRM" evidence="5">
    <location>
        <begin position="371"/>
        <end position="451"/>
    </location>
</feature>
<evidence type="ECO:0000256" key="1">
    <source>
        <dbReference type="ARBA" id="ARBA00022737"/>
    </source>
</evidence>
<dbReference type="InterPro" id="IPR046848">
    <property type="entry name" value="E_motif"/>
</dbReference>
<feature type="compositionally biased region" description="Basic and acidic residues" evidence="4">
    <location>
        <begin position="82"/>
        <end position="147"/>
    </location>
</feature>
<dbReference type="Gene3D" id="4.10.1060.10">
    <property type="entry name" value="Zinc finger, RanBP2-type"/>
    <property type="match status" value="1"/>
</dbReference>
<evidence type="ECO:0000256" key="3">
    <source>
        <dbReference type="PROSITE-ProRule" id="PRU00708"/>
    </source>
</evidence>
<dbReference type="InterPro" id="IPR011990">
    <property type="entry name" value="TPR-like_helical_dom_sf"/>
</dbReference>
<dbReference type="Pfam" id="PF01585">
    <property type="entry name" value="G-patch"/>
    <property type="match status" value="1"/>
</dbReference>
<evidence type="ECO:0000313" key="7">
    <source>
        <dbReference type="EMBL" id="GEU73272.1"/>
    </source>
</evidence>
<protein>
    <submittedName>
        <fullName evidence="7">Suppressor of ABI3-5 isoform X1</fullName>
    </submittedName>
</protein>
<feature type="domain" description="G-patch" evidence="6">
    <location>
        <begin position="886"/>
        <end position="932"/>
    </location>
</feature>
<dbReference type="InterPro" id="IPR041591">
    <property type="entry name" value="OCRE"/>
</dbReference>
<dbReference type="PROSITE" id="PS50102">
    <property type="entry name" value="RRM"/>
    <property type="match status" value="2"/>
</dbReference>
<comment type="caution">
    <text evidence="7">The sequence shown here is derived from an EMBL/GenBank/DDBJ whole genome shotgun (WGS) entry which is preliminary data.</text>
</comment>
<dbReference type="InterPro" id="IPR000504">
    <property type="entry name" value="RRM_dom"/>
</dbReference>
<feature type="compositionally biased region" description="Basic and acidic residues" evidence="4">
    <location>
        <begin position="807"/>
        <end position="822"/>
    </location>
</feature>
<dbReference type="Pfam" id="PF17780">
    <property type="entry name" value="OCRE"/>
    <property type="match status" value="1"/>
</dbReference>
<dbReference type="CDD" id="cd16166">
    <property type="entry name" value="OCRE_SUA_like"/>
    <property type="match status" value="1"/>
</dbReference>
<dbReference type="NCBIfam" id="TIGR00756">
    <property type="entry name" value="PPR"/>
    <property type="match status" value="3"/>
</dbReference>
<evidence type="ECO:0000259" key="6">
    <source>
        <dbReference type="PROSITE" id="PS50174"/>
    </source>
</evidence>
<dbReference type="GO" id="GO:0048731">
    <property type="term" value="P:system development"/>
    <property type="evidence" value="ECO:0007669"/>
    <property type="project" value="UniProtKB-ARBA"/>
</dbReference>
<dbReference type="Pfam" id="PF20431">
    <property type="entry name" value="E_motif"/>
    <property type="match status" value="1"/>
</dbReference>
<feature type="region of interest" description="Disordered" evidence="4">
    <location>
        <begin position="562"/>
        <end position="589"/>
    </location>
</feature>
<organism evidence="7">
    <name type="scientific">Tanacetum cinerariifolium</name>
    <name type="common">Dalmatian daisy</name>
    <name type="synonym">Chrysanthemum cinerariifolium</name>
    <dbReference type="NCBI Taxonomy" id="118510"/>
    <lineage>
        <taxon>Eukaryota</taxon>
        <taxon>Viridiplantae</taxon>
        <taxon>Streptophyta</taxon>
        <taxon>Embryophyta</taxon>
        <taxon>Tracheophyta</taxon>
        <taxon>Spermatophyta</taxon>
        <taxon>Magnoliopsida</taxon>
        <taxon>eudicotyledons</taxon>
        <taxon>Gunneridae</taxon>
        <taxon>Pentapetalae</taxon>
        <taxon>asterids</taxon>
        <taxon>campanulids</taxon>
        <taxon>Asterales</taxon>
        <taxon>Asteraceae</taxon>
        <taxon>Asteroideae</taxon>
        <taxon>Anthemideae</taxon>
        <taxon>Anthemidinae</taxon>
        <taxon>Tanacetum</taxon>
    </lineage>
</organism>
<gene>
    <name evidence="7" type="ORF">Tci_045250</name>
</gene>
<feature type="repeat" description="PPR" evidence="3">
    <location>
        <begin position="1112"/>
        <end position="1146"/>
    </location>
</feature>
<feature type="compositionally biased region" description="Polar residues" evidence="4">
    <location>
        <begin position="562"/>
        <end position="571"/>
    </location>
</feature>
<sequence>MDPGRYGPQHGWENNSAPERYGAVHEPHFRAGDSYDDRRYLDERFPRDDIYPRNAFPRDVLERENYPPPPAAGGVWPQSRRRTYEEEYPLDRDSRRHVDLYPEMDMGREAGRYREADYYDDHGYERSQRYSGRDRDDYLYDDYDYRPRMSQSREVSRERDYDYGRRSYDSDYDRGGRREGSWRRRESRDREREGKGLSRERDQSPYKRHERSRTDRRRDREEKRHHEYYSTVPSATVVVKGLSQKTTEEDLHQILSEWGPLRHVRVIKERNSGTSRGFAFIDFPSTGSARSMMDKVGDEGVVVDGRKLFFEYSKPTGSAGGPFFGSDGSSRSGHMNHRTTLLSDWMCMICGCVNFARRTSCFQKGETGPTHVLVVRGLDENADEEMLRYEFSKNAPIKDIRLVRDKFTHVSRGFAFVHFHSVEDATKALEATNGTTLEKNGQILRVAYAKSILGPGSGASSSHSSSLAAAAIEAAAFAQQYDAVGWAPKEYNPDDKQSNGKQDQGGDLKDASAPQAGFVWDEASGYYYDASSGFYYDGNTGLYYDGNNGIWYSYDHQSQQYVPCNDQNNKTSGKENEPSKAPDGSNSRKVVISAPAATITSSDKATSLPDAVQAAAAAALAAEKKEKERMKEIKLASKSSILANKKKMSNVLSMWKQRSHESQAPRVALDGNSSALTEERSNPIGSSTKGKLVKDNTASAGSVNTPVQPDSLDAQDIPRPAANISGGTLRGVIRGSGRGVVKSDTAYVAPSTNVSIGSSMATEARNSAVPYRTDASALGSYTPPAPTVSGKRRFSELPAQSASSVKEQPHTTYRDRAAERRSLYGSSSFGDDSDLGVGDPNRDSALRMGGADSMPFPPGVGGRGAGEGNSSAPSFEVITAEKALDETNVGNRMLRNMGWQEGLGLGKDGSGMVEPVQAQSTEKRAGLGSQPKKLDPSLEVQAGDSYRTLIQKKALARGLVKCNEFVKSLDFYRKEMVENCVSANHFTYPLVVKICGELRLVKEGEKVHCRVVKQGFEVDLYVRNAFIHMYAVFGRIRDGEKVFSLSLEMDMVTWNTMIDGYVKNGMVCEARGLFDEMPQRDVFSWNSMISGYVWIGDMRAGQELFDRMPRRDVVSWNCLIDGYARIGDVVSARKFFDWMPCRNVVSWNTLLALNVRSKNYNECLRLFDDMLEEQDVKVNEATFMSVLTACAHLGNLDKGEWVHSYIKNNKSIVTDVLLSTALLTMYAKCGAMDMAKQVFNEMPEKTIVSWNSMIMGYGVHGEGEKALEMFLELEKSGVVPNDATFVCVLSALTHAGMVLEGWWYFDLMLRVYKIQPKAEHYGCMVDLLSRAGLMKDSEEMIKNMNMESGPALWGSLLSACRTHSNLELGEMVAKRLIELEPSDVGPYVLLSNIYAAGERWDDVEKVREMMTKKGLQKSDIIIELGEDNKRQAHSFKAYFLL</sequence>
<dbReference type="FunFam" id="1.25.40.10:FF:000927">
    <property type="entry name" value="Pentatricopeptide repeat-containing protein"/>
    <property type="match status" value="1"/>
</dbReference>
<feature type="repeat" description="PPR" evidence="3">
    <location>
        <begin position="1246"/>
        <end position="1280"/>
    </location>
</feature>
<dbReference type="EMBL" id="BKCJ010006655">
    <property type="protein sequence ID" value="GEU73272.1"/>
    <property type="molecule type" value="Genomic_DNA"/>
</dbReference>
<name>A0A6L2MKI0_TANCI</name>
<proteinExistence type="predicted"/>
<keyword evidence="1" id="KW-0677">Repeat</keyword>
<keyword evidence="2" id="KW-0694">RNA-binding</keyword>
<dbReference type="Pfam" id="PF13041">
    <property type="entry name" value="PPR_2"/>
    <property type="match status" value="2"/>
</dbReference>
<dbReference type="SUPFAM" id="SSF54928">
    <property type="entry name" value="RNA-binding domain, RBD"/>
    <property type="match status" value="2"/>
</dbReference>
<dbReference type="SMART" id="SM00443">
    <property type="entry name" value="G_patch"/>
    <property type="match status" value="1"/>
</dbReference>
<feature type="region of interest" description="Disordered" evidence="4">
    <location>
        <begin position="1"/>
        <end position="36"/>
    </location>
</feature>
<evidence type="ECO:0000256" key="2">
    <source>
        <dbReference type="PROSITE-ProRule" id="PRU00176"/>
    </source>
</evidence>
<dbReference type="Gene3D" id="1.25.40.10">
    <property type="entry name" value="Tetratricopeptide repeat domain"/>
    <property type="match status" value="3"/>
</dbReference>
<dbReference type="Pfam" id="PF00076">
    <property type="entry name" value="RRM_1"/>
    <property type="match status" value="2"/>
</dbReference>
<dbReference type="InterPro" id="IPR000467">
    <property type="entry name" value="G_patch_dom"/>
</dbReference>
<dbReference type="PANTHER" id="PTHR47926">
    <property type="entry name" value="PENTATRICOPEPTIDE REPEAT-CONTAINING PROTEIN"/>
    <property type="match status" value="1"/>
</dbReference>
<feature type="compositionally biased region" description="Basic and acidic residues" evidence="4">
    <location>
        <begin position="154"/>
        <end position="228"/>
    </location>
</feature>
<feature type="compositionally biased region" description="Polar residues" evidence="4">
    <location>
        <begin position="696"/>
        <end position="708"/>
    </location>
</feature>
<feature type="region of interest" description="Disordered" evidence="4">
    <location>
        <begin position="775"/>
        <end position="872"/>
    </location>
</feature>
<dbReference type="InterPro" id="IPR002885">
    <property type="entry name" value="PPR_rpt"/>
</dbReference>
<reference evidence="7" key="1">
    <citation type="journal article" date="2019" name="Sci. Rep.">
        <title>Draft genome of Tanacetum cinerariifolium, the natural source of mosquito coil.</title>
        <authorList>
            <person name="Yamashiro T."/>
            <person name="Shiraishi A."/>
            <person name="Satake H."/>
            <person name="Nakayama K."/>
        </authorList>
    </citation>
    <scope>NUCLEOTIDE SEQUENCE</scope>
</reference>
<dbReference type="InterPro" id="IPR012677">
    <property type="entry name" value="Nucleotide-bd_a/b_plait_sf"/>
</dbReference>
<evidence type="ECO:0000259" key="5">
    <source>
        <dbReference type="PROSITE" id="PS50102"/>
    </source>
</evidence>
<dbReference type="InterPro" id="IPR035623">
    <property type="entry name" value="SUA-like_OCRE"/>
</dbReference>
<dbReference type="FunFam" id="1.25.40.10:FF:000125">
    <property type="entry name" value="Pentatricopeptide repeat-containing protein"/>
    <property type="match status" value="1"/>
</dbReference>
<dbReference type="PROSITE" id="PS51375">
    <property type="entry name" value="PPR"/>
    <property type="match status" value="4"/>
</dbReference>
<dbReference type="InterPro" id="IPR035979">
    <property type="entry name" value="RBD_domain_sf"/>
</dbReference>
<feature type="repeat" description="PPR" evidence="3">
    <location>
        <begin position="1215"/>
        <end position="1245"/>
    </location>
</feature>
<dbReference type="GO" id="GO:0009451">
    <property type="term" value="P:RNA modification"/>
    <property type="evidence" value="ECO:0007669"/>
    <property type="project" value="InterPro"/>
</dbReference>
<feature type="compositionally biased region" description="Basic and acidic residues" evidence="4">
    <location>
        <begin position="22"/>
        <end position="36"/>
    </location>
</feature>
<dbReference type="CDD" id="cd12313">
    <property type="entry name" value="RRM1_RRM2_RBM5_like"/>
    <property type="match status" value="1"/>
</dbReference>
<feature type="region of interest" description="Disordered" evidence="4">
    <location>
        <begin position="905"/>
        <end position="934"/>
    </location>
</feature>
<feature type="compositionally biased region" description="Basic and acidic residues" evidence="4">
    <location>
        <begin position="491"/>
        <end position="510"/>
    </location>
</feature>
<feature type="domain" description="RRM" evidence="5">
    <location>
        <begin position="235"/>
        <end position="315"/>
    </location>
</feature>
<feature type="compositionally biased region" description="Low complexity" evidence="4">
    <location>
        <begin position="825"/>
        <end position="839"/>
    </location>
</feature>
<dbReference type="PANTHER" id="PTHR47926:SF485">
    <property type="entry name" value="REPEAT-LIKE SUPERFAMILY PROTEIN, PUTATIVE-RELATED"/>
    <property type="match status" value="1"/>
</dbReference>
<evidence type="ECO:0000256" key="4">
    <source>
        <dbReference type="SAM" id="MobiDB-lite"/>
    </source>
</evidence>
<dbReference type="InterPro" id="IPR046960">
    <property type="entry name" value="PPR_At4g14850-like_plant"/>
</dbReference>
<feature type="region of interest" description="Disordered" evidence="4">
    <location>
        <begin position="488"/>
        <end position="513"/>
    </location>
</feature>
<dbReference type="PROSITE" id="PS50174">
    <property type="entry name" value="G_PATCH"/>
    <property type="match status" value="1"/>
</dbReference>
<feature type="repeat" description="PPR" evidence="3">
    <location>
        <begin position="1050"/>
        <end position="1084"/>
    </location>
</feature>
<accession>A0A6L2MKI0</accession>
<dbReference type="SMART" id="SM00360">
    <property type="entry name" value="RRM"/>
    <property type="match status" value="2"/>
</dbReference>
<dbReference type="Gene3D" id="3.30.70.330">
    <property type="match status" value="2"/>
</dbReference>
<dbReference type="GO" id="GO:0003723">
    <property type="term" value="F:RNA binding"/>
    <property type="evidence" value="ECO:0007669"/>
    <property type="project" value="UniProtKB-UniRule"/>
</dbReference>
<dbReference type="Pfam" id="PF01535">
    <property type="entry name" value="PPR"/>
    <property type="match status" value="5"/>
</dbReference>